<dbReference type="AlphaFoldDB" id="W5X6V6"/>
<dbReference type="InterPro" id="IPR036397">
    <property type="entry name" value="RNaseH_sf"/>
</dbReference>
<reference evidence="2 4" key="1">
    <citation type="journal article" date="2014" name="PLoS ONE">
        <title>The first complete genome sequence of the class fimbriimonadia in the phylum armatimonadetes.</title>
        <authorList>
            <person name="Hu Z.Y."/>
            <person name="Wang Y.Z."/>
            <person name="Im W.T."/>
            <person name="Wang S.Y."/>
            <person name="Zhao G.P."/>
            <person name="Zheng H.J."/>
            <person name="Quan Z.X."/>
        </authorList>
    </citation>
    <scope>NUCLEOTIDE SEQUENCE [LARGE SCALE GENOMIC DNA]</scope>
    <source>
        <strain evidence="2">Gsoil 348</strain>
    </source>
</reference>
<feature type="domain" description="Integrase catalytic" evidence="1">
    <location>
        <begin position="102"/>
        <end position="261"/>
    </location>
</feature>
<dbReference type="HOGENOM" id="CLU_027402_4_1_0"/>
<name>W5X6V6_FIMGI</name>
<accession>W5X6V6</accession>
<dbReference type="PANTHER" id="PTHR46889:SF4">
    <property type="entry name" value="TRANSPOSASE INSO FOR INSERTION SEQUENCE ELEMENT IS911B-RELATED"/>
    <property type="match status" value="1"/>
</dbReference>
<dbReference type="InterPro" id="IPR001584">
    <property type="entry name" value="Integrase_cat-core"/>
</dbReference>
<dbReference type="Gene3D" id="3.30.420.10">
    <property type="entry name" value="Ribonuclease H-like superfamily/Ribonuclease H"/>
    <property type="match status" value="1"/>
</dbReference>
<dbReference type="KEGG" id="fgi:OP10G_1340"/>
<organism evidence="2 4">
    <name type="scientific">Fimbriimonas ginsengisoli Gsoil 348</name>
    <dbReference type="NCBI Taxonomy" id="661478"/>
    <lineage>
        <taxon>Bacteria</taxon>
        <taxon>Bacillati</taxon>
        <taxon>Armatimonadota</taxon>
        <taxon>Fimbriimonadia</taxon>
        <taxon>Fimbriimonadales</taxon>
        <taxon>Fimbriimonadaceae</taxon>
        <taxon>Fimbriimonas</taxon>
    </lineage>
</organism>
<dbReference type="OrthoDB" id="9803878at2"/>
<proteinExistence type="predicted"/>
<evidence type="ECO:0000313" key="3">
    <source>
        <dbReference type="EMBL" id="AIE85567.1"/>
    </source>
</evidence>
<keyword evidence="4" id="KW-1185">Reference proteome</keyword>
<evidence type="ECO:0000313" key="2">
    <source>
        <dbReference type="EMBL" id="AIE84708.1"/>
    </source>
</evidence>
<dbReference type="SUPFAM" id="SSF53098">
    <property type="entry name" value="Ribonuclease H-like"/>
    <property type="match status" value="1"/>
</dbReference>
<dbReference type="InterPro" id="IPR012337">
    <property type="entry name" value="RNaseH-like_sf"/>
</dbReference>
<dbReference type="GO" id="GO:0015074">
    <property type="term" value="P:DNA integration"/>
    <property type="evidence" value="ECO:0007669"/>
    <property type="project" value="InterPro"/>
</dbReference>
<evidence type="ECO:0000313" key="4">
    <source>
        <dbReference type="Proteomes" id="UP000027982"/>
    </source>
</evidence>
<dbReference type="GO" id="GO:0003676">
    <property type="term" value="F:nucleic acid binding"/>
    <property type="evidence" value="ECO:0007669"/>
    <property type="project" value="InterPro"/>
</dbReference>
<sequence>MRLVCRLLGVSRSSALYRAKEEPDLESLTVTILHLRASFPTAGLRLMHAYLARLRVAATRSQVRTVYVRLGLLGKRAPPRSKGTTDSRHEHPRYPNLIRDLVPSYPNQVWVADTTELVAGGRRTFLALVEDLFTRRVVGVSLSFANDSWLTLSALDMALSRETPAIHHSDQGKPYASGVYTRRLLAQGVTLSMARVGCAWENGHAERLNRTFKEEEILRSEYESLNEAKESIAAYAKHYNEKRIHMSLGYRTPNEVLQSHRQDQPDGE</sequence>
<dbReference type="EMBL" id="CP007139">
    <property type="protein sequence ID" value="AIE84708.1"/>
    <property type="molecule type" value="Genomic_DNA"/>
</dbReference>
<protein>
    <submittedName>
        <fullName evidence="3">Integrase catalytic subunit</fullName>
    </submittedName>
    <submittedName>
        <fullName evidence="2">Putative transposase</fullName>
    </submittedName>
</protein>
<dbReference type="InterPro" id="IPR048020">
    <property type="entry name" value="Transpos_IS3"/>
</dbReference>
<dbReference type="PROSITE" id="PS50994">
    <property type="entry name" value="INTEGRASE"/>
    <property type="match status" value="1"/>
</dbReference>
<dbReference type="eggNOG" id="COG2801">
    <property type="taxonomic scope" value="Bacteria"/>
</dbReference>
<dbReference type="Pfam" id="PF13683">
    <property type="entry name" value="rve_3"/>
    <property type="match status" value="1"/>
</dbReference>
<dbReference type="NCBIfam" id="NF033516">
    <property type="entry name" value="transpos_IS3"/>
    <property type="match status" value="1"/>
</dbReference>
<dbReference type="EMBL" id="CP007139">
    <property type="protein sequence ID" value="AIE85567.1"/>
    <property type="molecule type" value="Genomic_DNA"/>
</dbReference>
<gene>
    <name evidence="2" type="ORF">OP10G_1340</name>
    <name evidence="3" type="ORF">OP10G_2199</name>
</gene>
<reference evidence="2" key="2">
    <citation type="submission" date="2014-01" db="EMBL/GenBank/DDBJ databases">
        <authorList>
            <person name="Hu Z.-Y."/>
            <person name="Wang Y.-Z."/>
            <person name="Im W.-T."/>
            <person name="Wang S.-Y."/>
            <person name="Zhao G.-P."/>
            <person name="Zheng H.-J."/>
            <person name="Quan Z.-X."/>
        </authorList>
    </citation>
    <scope>NUCLEOTIDE SEQUENCE</scope>
    <source>
        <strain evidence="2">Gsoil 348</strain>
    </source>
</reference>
<dbReference type="PANTHER" id="PTHR46889">
    <property type="entry name" value="TRANSPOSASE INSF FOR INSERTION SEQUENCE IS3B-RELATED"/>
    <property type="match status" value="1"/>
</dbReference>
<evidence type="ECO:0000259" key="1">
    <source>
        <dbReference type="PROSITE" id="PS50994"/>
    </source>
</evidence>
<dbReference type="STRING" id="661478.OP10G_1340"/>
<dbReference type="KEGG" id="fgi:OP10G_2199"/>
<dbReference type="Proteomes" id="UP000027982">
    <property type="component" value="Chromosome"/>
</dbReference>
<dbReference type="InterPro" id="IPR050900">
    <property type="entry name" value="Transposase_IS3/IS150/IS904"/>
</dbReference>